<sequence>MGGRPATVLAGPFYGGAVITEAGDLPNGAALVMAVTRKAPLGSASGDAATAPAWRDKPVRYQVSTEDRMIHPDNERRTARRMSPRKVVGLDASHASPASRAKEVVDLVEEAVRAAAG</sequence>
<dbReference type="InterPro" id="IPR052897">
    <property type="entry name" value="Sec-Metab_Biosynth_Hydrolase"/>
</dbReference>
<evidence type="ECO:0000256" key="1">
    <source>
        <dbReference type="SAM" id="MobiDB-lite"/>
    </source>
</evidence>
<evidence type="ECO:0000313" key="3">
    <source>
        <dbReference type="Proteomes" id="UP001604282"/>
    </source>
</evidence>
<dbReference type="PANTHER" id="PTHR37017:SF11">
    <property type="entry name" value="ESTERASE_LIPASE_THIOESTERASE DOMAIN-CONTAINING PROTEIN"/>
    <property type="match status" value="1"/>
</dbReference>
<keyword evidence="3" id="KW-1185">Reference proteome</keyword>
<dbReference type="InterPro" id="IPR029058">
    <property type="entry name" value="AB_hydrolase_fold"/>
</dbReference>
<dbReference type="EMBL" id="JBICZW010000023">
    <property type="protein sequence ID" value="MFG3192871.1"/>
    <property type="molecule type" value="Genomic_DNA"/>
</dbReference>
<name>A0ABW7C3B8_9ACTN</name>
<dbReference type="PANTHER" id="PTHR37017">
    <property type="entry name" value="AB HYDROLASE-1 DOMAIN-CONTAINING PROTEIN-RELATED"/>
    <property type="match status" value="1"/>
</dbReference>
<comment type="caution">
    <text evidence="2">The sequence shown here is derived from an EMBL/GenBank/DDBJ whole genome shotgun (WGS) entry which is preliminary data.</text>
</comment>
<evidence type="ECO:0000313" key="2">
    <source>
        <dbReference type="EMBL" id="MFG3192871.1"/>
    </source>
</evidence>
<dbReference type="Gene3D" id="3.40.50.1820">
    <property type="entry name" value="alpha/beta hydrolase"/>
    <property type="match status" value="1"/>
</dbReference>
<gene>
    <name evidence="2" type="ORF">ACGFYS_28475</name>
</gene>
<proteinExistence type="predicted"/>
<organism evidence="2 3">
    <name type="scientific">Streptomyces omiyaensis</name>
    <dbReference type="NCBI Taxonomy" id="68247"/>
    <lineage>
        <taxon>Bacteria</taxon>
        <taxon>Bacillati</taxon>
        <taxon>Actinomycetota</taxon>
        <taxon>Actinomycetes</taxon>
        <taxon>Kitasatosporales</taxon>
        <taxon>Streptomycetaceae</taxon>
        <taxon>Streptomyces</taxon>
    </lineage>
</organism>
<dbReference type="Proteomes" id="UP001604282">
    <property type="component" value="Unassembled WGS sequence"/>
</dbReference>
<dbReference type="SUPFAM" id="SSF53474">
    <property type="entry name" value="alpha/beta-Hydrolases"/>
    <property type="match status" value="1"/>
</dbReference>
<feature type="region of interest" description="Disordered" evidence="1">
    <location>
        <begin position="71"/>
        <end position="100"/>
    </location>
</feature>
<dbReference type="RefSeq" id="WP_392884446.1">
    <property type="nucleotide sequence ID" value="NZ_JBICZW010000023.1"/>
</dbReference>
<accession>A0ABW7C3B8</accession>
<reference evidence="2 3" key="1">
    <citation type="submission" date="2024-10" db="EMBL/GenBank/DDBJ databases">
        <title>The Natural Products Discovery Center: Release of the First 8490 Sequenced Strains for Exploring Actinobacteria Biosynthetic Diversity.</title>
        <authorList>
            <person name="Kalkreuter E."/>
            <person name="Kautsar S.A."/>
            <person name="Yang D."/>
            <person name="Bader C.D."/>
            <person name="Teijaro C.N."/>
            <person name="Fluegel L."/>
            <person name="Davis C.M."/>
            <person name="Simpson J.R."/>
            <person name="Lauterbach L."/>
            <person name="Steele A.D."/>
            <person name="Gui C."/>
            <person name="Meng S."/>
            <person name="Li G."/>
            <person name="Viehrig K."/>
            <person name="Ye F."/>
            <person name="Su P."/>
            <person name="Kiefer A.F."/>
            <person name="Nichols A."/>
            <person name="Cepeda A.J."/>
            <person name="Yan W."/>
            <person name="Fan B."/>
            <person name="Jiang Y."/>
            <person name="Adhikari A."/>
            <person name="Zheng C.-J."/>
            <person name="Schuster L."/>
            <person name="Cowan T.M."/>
            <person name="Smanski M.J."/>
            <person name="Chevrette M.G."/>
            <person name="De Carvalho L.P.S."/>
            <person name="Shen B."/>
        </authorList>
    </citation>
    <scope>NUCLEOTIDE SEQUENCE [LARGE SCALE GENOMIC DNA]</scope>
    <source>
        <strain evidence="2 3">NPDC048229</strain>
    </source>
</reference>
<protein>
    <submittedName>
        <fullName evidence="2">Uncharacterized protein</fullName>
    </submittedName>
</protein>